<feature type="transmembrane region" description="Helical" evidence="2">
    <location>
        <begin position="21"/>
        <end position="42"/>
    </location>
</feature>
<proteinExistence type="predicted"/>
<evidence type="ECO:0000313" key="3">
    <source>
        <dbReference type="EMBL" id="GAA2248934.1"/>
    </source>
</evidence>
<feature type="region of interest" description="Disordered" evidence="1">
    <location>
        <begin position="1"/>
        <end position="20"/>
    </location>
</feature>
<gene>
    <name evidence="3" type="ORF">GCM10009851_38000</name>
</gene>
<protein>
    <recommendedName>
        <fullName evidence="5">Integral membrane protein</fullName>
    </recommendedName>
</protein>
<dbReference type="RefSeq" id="WP_259481414.1">
    <property type="nucleotide sequence ID" value="NZ_BAAAQY010000014.1"/>
</dbReference>
<feature type="transmembrane region" description="Helical" evidence="2">
    <location>
        <begin position="48"/>
        <end position="68"/>
    </location>
</feature>
<keyword evidence="2" id="KW-1133">Transmembrane helix</keyword>
<keyword evidence="2" id="KW-0812">Transmembrane</keyword>
<evidence type="ECO:0008006" key="5">
    <source>
        <dbReference type="Google" id="ProtNLM"/>
    </source>
</evidence>
<sequence>MTENDPYTNPLSRKTPLGGSTGVAIVSIVPIVALVLFLLLGFLAGAWAWAWVFFLAVPIVSIIVYGFGGRQQR</sequence>
<reference evidence="4" key="1">
    <citation type="journal article" date="2019" name="Int. J. Syst. Evol. Microbiol.">
        <title>The Global Catalogue of Microorganisms (GCM) 10K type strain sequencing project: providing services to taxonomists for standard genome sequencing and annotation.</title>
        <authorList>
            <consortium name="The Broad Institute Genomics Platform"/>
            <consortium name="The Broad Institute Genome Sequencing Center for Infectious Disease"/>
            <person name="Wu L."/>
            <person name="Ma J."/>
        </authorList>
    </citation>
    <scope>NUCLEOTIDE SEQUENCE [LARGE SCALE GENOMIC DNA]</scope>
    <source>
        <strain evidence="4">JCM 16117</strain>
    </source>
</reference>
<name>A0ABP5R1H8_9MICO</name>
<comment type="caution">
    <text evidence="3">The sequence shown here is derived from an EMBL/GenBank/DDBJ whole genome shotgun (WGS) entry which is preliminary data.</text>
</comment>
<organism evidence="3 4">
    <name type="scientific">Herbiconiux moechotypicola</name>
    <dbReference type="NCBI Taxonomy" id="637393"/>
    <lineage>
        <taxon>Bacteria</taxon>
        <taxon>Bacillati</taxon>
        <taxon>Actinomycetota</taxon>
        <taxon>Actinomycetes</taxon>
        <taxon>Micrococcales</taxon>
        <taxon>Microbacteriaceae</taxon>
        <taxon>Herbiconiux</taxon>
    </lineage>
</organism>
<feature type="compositionally biased region" description="Polar residues" evidence="1">
    <location>
        <begin position="1"/>
        <end position="12"/>
    </location>
</feature>
<accession>A0ABP5R1H8</accession>
<evidence type="ECO:0000256" key="1">
    <source>
        <dbReference type="SAM" id="MobiDB-lite"/>
    </source>
</evidence>
<evidence type="ECO:0000256" key="2">
    <source>
        <dbReference type="SAM" id="Phobius"/>
    </source>
</evidence>
<evidence type="ECO:0000313" key="4">
    <source>
        <dbReference type="Proteomes" id="UP001500929"/>
    </source>
</evidence>
<keyword evidence="4" id="KW-1185">Reference proteome</keyword>
<dbReference type="EMBL" id="BAAAQY010000014">
    <property type="protein sequence ID" value="GAA2248934.1"/>
    <property type="molecule type" value="Genomic_DNA"/>
</dbReference>
<keyword evidence="2" id="KW-0472">Membrane</keyword>
<dbReference type="Proteomes" id="UP001500929">
    <property type="component" value="Unassembled WGS sequence"/>
</dbReference>